<dbReference type="InterPro" id="IPR009577">
    <property type="entry name" value="Sm_multidrug_ex"/>
</dbReference>
<reference evidence="3 5" key="1">
    <citation type="journal article" date="2008" name="Science">
        <title>The Physcomitrella genome reveals evolutionary insights into the conquest of land by plants.</title>
        <authorList>
            <person name="Rensing S."/>
            <person name="Lang D."/>
            <person name="Zimmer A."/>
            <person name="Terry A."/>
            <person name="Salamov A."/>
            <person name="Shapiro H."/>
            <person name="Nishiyama T."/>
            <person name="Perroud P.-F."/>
            <person name="Lindquist E."/>
            <person name="Kamisugi Y."/>
            <person name="Tanahashi T."/>
            <person name="Sakakibara K."/>
            <person name="Fujita T."/>
            <person name="Oishi K."/>
            <person name="Shin-I T."/>
            <person name="Kuroki Y."/>
            <person name="Toyoda A."/>
            <person name="Suzuki Y."/>
            <person name="Hashimoto A."/>
            <person name="Yamaguchi K."/>
            <person name="Sugano A."/>
            <person name="Kohara Y."/>
            <person name="Fujiyama A."/>
            <person name="Anterola A."/>
            <person name="Aoki S."/>
            <person name="Ashton N."/>
            <person name="Barbazuk W.B."/>
            <person name="Barker E."/>
            <person name="Bennetzen J."/>
            <person name="Bezanilla M."/>
            <person name="Blankenship R."/>
            <person name="Cho S.H."/>
            <person name="Dutcher S."/>
            <person name="Estelle M."/>
            <person name="Fawcett J.A."/>
            <person name="Gundlach H."/>
            <person name="Hanada K."/>
            <person name="Heyl A."/>
            <person name="Hicks K.A."/>
            <person name="Hugh J."/>
            <person name="Lohr M."/>
            <person name="Mayer K."/>
            <person name="Melkozernov A."/>
            <person name="Murata T."/>
            <person name="Nelson D."/>
            <person name="Pils B."/>
            <person name="Prigge M."/>
            <person name="Reiss B."/>
            <person name="Renner T."/>
            <person name="Rombauts S."/>
            <person name="Rushton P."/>
            <person name="Sanderfoot A."/>
            <person name="Schween G."/>
            <person name="Shiu S.-H."/>
            <person name="Stueber K."/>
            <person name="Theodoulou F.L."/>
            <person name="Tu H."/>
            <person name="Van de Peer Y."/>
            <person name="Verrier P.J."/>
            <person name="Waters E."/>
            <person name="Wood A."/>
            <person name="Yang L."/>
            <person name="Cove D."/>
            <person name="Cuming A."/>
            <person name="Hasebe M."/>
            <person name="Lucas S."/>
            <person name="Mishler D.B."/>
            <person name="Reski R."/>
            <person name="Grigoriev I."/>
            <person name="Quatrano R.S."/>
            <person name="Boore J.L."/>
        </authorList>
    </citation>
    <scope>NUCLEOTIDE SEQUENCE [LARGE SCALE GENOMIC DNA]</scope>
    <source>
        <strain evidence="4 5">cv. Gransden 2004</strain>
    </source>
</reference>
<feature type="transmembrane region" description="Helical" evidence="2">
    <location>
        <begin position="125"/>
        <end position="146"/>
    </location>
</feature>
<evidence type="ECO:0000313" key="5">
    <source>
        <dbReference type="Proteomes" id="UP000006727"/>
    </source>
</evidence>
<dbReference type="PANTHER" id="PTHR36007:SF2">
    <property type="entry name" value="TRANSPORT PROTEIN-RELATED"/>
    <property type="match status" value="1"/>
</dbReference>
<dbReference type="Proteomes" id="UP000006727">
    <property type="component" value="Chromosome 22"/>
</dbReference>
<feature type="transmembrane region" description="Helical" evidence="2">
    <location>
        <begin position="317"/>
        <end position="335"/>
    </location>
</feature>
<evidence type="ECO:0000313" key="4">
    <source>
        <dbReference type="EnsemblPlants" id="Pp3c22_2360V3.1"/>
    </source>
</evidence>
<evidence type="ECO:0000256" key="2">
    <source>
        <dbReference type="SAM" id="Phobius"/>
    </source>
</evidence>
<feature type="compositionally biased region" description="Low complexity" evidence="1">
    <location>
        <begin position="7"/>
        <end position="27"/>
    </location>
</feature>
<evidence type="ECO:0000313" key="3">
    <source>
        <dbReference type="EMBL" id="PNR30293.1"/>
    </source>
</evidence>
<protein>
    <recommendedName>
        <fullName evidence="6">Small multi-drug export protein</fullName>
    </recommendedName>
</protein>
<dbReference type="EnsemblPlants" id="Pp3c22_2360V3.2">
    <property type="protein sequence ID" value="Pp3c22_2360V3.2"/>
    <property type="gene ID" value="Pp3c22_2360"/>
</dbReference>
<reference evidence="4" key="3">
    <citation type="submission" date="2020-12" db="UniProtKB">
        <authorList>
            <consortium name="EnsemblPlants"/>
        </authorList>
    </citation>
    <scope>IDENTIFICATION</scope>
</reference>
<keyword evidence="2" id="KW-1133">Transmembrane helix</keyword>
<feature type="transmembrane region" description="Helical" evidence="2">
    <location>
        <begin position="258"/>
        <end position="280"/>
    </location>
</feature>
<keyword evidence="2" id="KW-0812">Transmembrane</keyword>
<dbReference type="Gramene" id="Pp3c22_2360V3.1">
    <property type="protein sequence ID" value="Pp3c22_2360V3.1"/>
    <property type="gene ID" value="Pp3c22_2360"/>
</dbReference>
<sequence length="346" mass="36344">MAEVSTSLRPVSAAASPSLACPSRLSRSPWTQSAFSVRSSNSAASSSSSSFVAAASSRPLRFTTRQLDAYAPDEFGYGASSESNGPSSSSGSFESVTLLPEPVSAPAIGFGNSSKLFKAQIIRNVMVAAPIIIGALFGNAIVASAAEHSIGSSSLGLKVASFLRGSGLGDEVIVALVACLPALELRGAIPVGYWMKLAPLKTYALAVIGNMLPVPFIALYLDKLFNYVASSSEGGKKLVDIIVTNTRRKAEPIKEFKWLGLMLFVAVPFPGTGAWTGAFAASILGMSFWENISANFVGVLLAGVLVNLVVSVGIREALFVGFALFILSIFMWRILRFLNQKKASDG</sequence>
<evidence type="ECO:0008006" key="6">
    <source>
        <dbReference type="Google" id="ProtNLM"/>
    </source>
</evidence>
<organism evidence="3">
    <name type="scientific">Physcomitrium patens</name>
    <name type="common">Spreading-leaved earth moss</name>
    <name type="synonym">Physcomitrella patens</name>
    <dbReference type="NCBI Taxonomy" id="3218"/>
    <lineage>
        <taxon>Eukaryota</taxon>
        <taxon>Viridiplantae</taxon>
        <taxon>Streptophyta</taxon>
        <taxon>Embryophyta</taxon>
        <taxon>Bryophyta</taxon>
        <taxon>Bryophytina</taxon>
        <taxon>Bryopsida</taxon>
        <taxon>Funariidae</taxon>
        <taxon>Funariales</taxon>
        <taxon>Funariaceae</taxon>
        <taxon>Physcomitrium</taxon>
    </lineage>
</organism>
<gene>
    <name evidence="4" type="primary">LOC112275084</name>
    <name evidence="3" type="ORF">PHYPA_026609</name>
</gene>
<dbReference type="KEGG" id="ppp:112275084"/>
<reference evidence="3 5" key="2">
    <citation type="journal article" date="2018" name="Plant J.">
        <title>The Physcomitrella patens chromosome-scale assembly reveals moss genome structure and evolution.</title>
        <authorList>
            <person name="Lang D."/>
            <person name="Ullrich K.K."/>
            <person name="Murat F."/>
            <person name="Fuchs J."/>
            <person name="Jenkins J."/>
            <person name="Haas F.B."/>
            <person name="Piednoel M."/>
            <person name="Gundlach H."/>
            <person name="Van Bel M."/>
            <person name="Meyberg R."/>
            <person name="Vives C."/>
            <person name="Morata J."/>
            <person name="Symeonidi A."/>
            <person name="Hiss M."/>
            <person name="Muchero W."/>
            <person name="Kamisugi Y."/>
            <person name="Saleh O."/>
            <person name="Blanc G."/>
            <person name="Decker E.L."/>
            <person name="van Gessel N."/>
            <person name="Grimwood J."/>
            <person name="Hayes R.D."/>
            <person name="Graham S.W."/>
            <person name="Gunter L.E."/>
            <person name="McDaniel S.F."/>
            <person name="Hoernstein S.N.W."/>
            <person name="Larsson A."/>
            <person name="Li F.W."/>
            <person name="Perroud P.F."/>
            <person name="Phillips J."/>
            <person name="Ranjan P."/>
            <person name="Rokshar D.S."/>
            <person name="Rothfels C.J."/>
            <person name="Schneider L."/>
            <person name="Shu S."/>
            <person name="Stevenson D.W."/>
            <person name="Thummler F."/>
            <person name="Tillich M."/>
            <person name="Villarreal Aguilar J.C."/>
            <person name="Widiez T."/>
            <person name="Wong G.K."/>
            <person name="Wymore A."/>
            <person name="Zhang Y."/>
            <person name="Zimmer A.D."/>
            <person name="Quatrano R.S."/>
            <person name="Mayer K.F.X."/>
            <person name="Goodstein D."/>
            <person name="Casacuberta J.M."/>
            <person name="Vandepoele K."/>
            <person name="Reski R."/>
            <person name="Cuming A.C."/>
            <person name="Tuskan G.A."/>
            <person name="Maumus F."/>
            <person name="Salse J."/>
            <person name="Schmutz J."/>
            <person name="Rensing S.A."/>
        </authorList>
    </citation>
    <scope>NUCLEOTIDE SEQUENCE [LARGE SCALE GENOMIC DNA]</scope>
    <source>
        <strain evidence="4 5">cv. Gransden 2004</strain>
    </source>
</reference>
<evidence type="ECO:0000256" key="1">
    <source>
        <dbReference type="SAM" id="MobiDB-lite"/>
    </source>
</evidence>
<dbReference type="Pfam" id="PF06695">
    <property type="entry name" value="Sm_multidrug_ex"/>
    <property type="match status" value="1"/>
</dbReference>
<feature type="region of interest" description="Disordered" evidence="1">
    <location>
        <begin position="1"/>
        <end position="27"/>
    </location>
</feature>
<name>A0A2K1ILZ6_PHYPA</name>
<feature type="transmembrane region" description="Helical" evidence="2">
    <location>
        <begin position="202"/>
        <end position="221"/>
    </location>
</feature>
<dbReference type="GeneID" id="112275084"/>
<feature type="transmembrane region" description="Helical" evidence="2">
    <location>
        <begin position="292"/>
        <end position="311"/>
    </location>
</feature>
<dbReference type="Gramene" id="Pp3c22_2360V3.2">
    <property type="protein sequence ID" value="Pp3c22_2360V3.2"/>
    <property type="gene ID" value="Pp3c22_2360"/>
</dbReference>
<dbReference type="AlphaFoldDB" id="A0A2K1ILZ6"/>
<keyword evidence="2" id="KW-0472">Membrane</keyword>
<keyword evidence="5" id="KW-1185">Reference proteome</keyword>
<dbReference type="OrthoDB" id="2018918at2759"/>
<dbReference type="EMBL" id="ABEU02000022">
    <property type="protein sequence ID" value="PNR30293.1"/>
    <property type="molecule type" value="Genomic_DNA"/>
</dbReference>
<proteinExistence type="predicted"/>
<dbReference type="FunCoup" id="A0A2K1ILZ6">
    <property type="interactions" value="872"/>
</dbReference>
<dbReference type="RefSeq" id="XP_024360850.1">
    <property type="nucleotide sequence ID" value="XM_024505082.2"/>
</dbReference>
<accession>A0A2K1ILZ6</accession>
<dbReference type="EnsemblPlants" id="Pp3c22_2360V3.1">
    <property type="protein sequence ID" value="Pp3c22_2360V3.1"/>
    <property type="gene ID" value="Pp3c22_2360"/>
</dbReference>
<dbReference type="PaxDb" id="3218-PP1S162_27V6.1"/>
<dbReference type="PANTHER" id="PTHR36007">
    <property type="entry name" value="TRANSPORT PROTEIN-RELATED"/>
    <property type="match status" value="1"/>
</dbReference>